<keyword evidence="3" id="KW-1185">Reference proteome</keyword>
<name>A0A6N6NJB1_9ACTN</name>
<evidence type="ECO:0000256" key="1">
    <source>
        <dbReference type="SAM" id="MobiDB-lite"/>
    </source>
</evidence>
<organism evidence="2 3">
    <name type="scientific">Ellagibacter isourolithinifaciens</name>
    <dbReference type="NCBI Taxonomy" id="2137581"/>
    <lineage>
        <taxon>Bacteria</taxon>
        <taxon>Bacillati</taxon>
        <taxon>Actinomycetota</taxon>
        <taxon>Coriobacteriia</taxon>
        <taxon>Eggerthellales</taxon>
        <taxon>Eggerthellaceae</taxon>
        <taxon>Ellagibacter</taxon>
    </lineage>
</organism>
<dbReference type="AlphaFoldDB" id="A0A6N6NJB1"/>
<protein>
    <submittedName>
        <fullName evidence="2">Uncharacterized protein</fullName>
    </submittedName>
</protein>
<dbReference type="OrthoDB" id="9877470at2"/>
<sequence length="140" mass="15595">MPQKMFRLTDEQICKLKKVSELRGCSQTDLIRGFIDSLDEEPPDTQGDTHRDTQEIHGAERSSGADSPALAALVEQLAVKDAQLAKKDEQIAKLMDTVADSTKAVQGAQALHHETAQTLALESTEQKLSRWQRLKRAWRG</sequence>
<proteinExistence type="predicted"/>
<dbReference type="RefSeq" id="WP_158050460.1">
    <property type="nucleotide sequence ID" value="NZ_WAJR01000045.1"/>
</dbReference>
<evidence type="ECO:0000313" key="2">
    <source>
        <dbReference type="EMBL" id="KAB1635436.1"/>
    </source>
</evidence>
<dbReference type="Proteomes" id="UP000468668">
    <property type="component" value="Unassembled WGS sequence"/>
</dbReference>
<feature type="region of interest" description="Disordered" evidence="1">
    <location>
        <begin position="37"/>
        <end position="67"/>
    </location>
</feature>
<gene>
    <name evidence="2" type="ORF">F8C90_10480</name>
</gene>
<evidence type="ECO:0000313" key="3">
    <source>
        <dbReference type="Proteomes" id="UP000468668"/>
    </source>
</evidence>
<feature type="compositionally biased region" description="Basic and acidic residues" evidence="1">
    <location>
        <begin position="47"/>
        <end position="60"/>
    </location>
</feature>
<accession>A0A6N6NJB1</accession>
<dbReference type="GeneID" id="98658831"/>
<dbReference type="EMBL" id="WAJR01000045">
    <property type="protein sequence ID" value="KAB1635436.1"/>
    <property type="molecule type" value="Genomic_DNA"/>
</dbReference>
<reference evidence="2 3" key="1">
    <citation type="submission" date="2019-09" db="EMBL/GenBank/DDBJ databases">
        <title>Whole genome shotgun sequencing (WGS) of Ellagibacter isourolithinifaciens DSM 104140(T) and Adlercreutzia muris DSM 29508(T).</title>
        <authorList>
            <person name="Stoll D.A."/>
            <person name="Danylec N."/>
            <person name="Huch M."/>
        </authorList>
    </citation>
    <scope>NUCLEOTIDE SEQUENCE [LARGE SCALE GENOMIC DNA]</scope>
    <source>
        <strain evidence="2 3">DSM 104140</strain>
    </source>
</reference>
<comment type="caution">
    <text evidence="2">The sequence shown here is derived from an EMBL/GenBank/DDBJ whole genome shotgun (WGS) entry which is preliminary data.</text>
</comment>